<protein>
    <submittedName>
        <fullName evidence="2">Uncharacterized protein</fullName>
    </submittedName>
</protein>
<dbReference type="Proteomes" id="UP000485058">
    <property type="component" value="Unassembled WGS sequence"/>
</dbReference>
<evidence type="ECO:0000313" key="3">
    <source>
        <dbReference type="Proteomes" id="UP000485058"/>
    </source>
</evidence>
<gene>
    <name evidence="2" type="ORF">HaLaN_15812</name>
</gene>
<keyword evidence="3" id="KW-1185">Reference proteome</keyword>
<feature type="region of interest" description="Disordered" evidence="1">
    <location>
        <begin position="15"/>
        <end position="56"/>
    </location>
</feature>
<reference evidence="2 3" key="1">
    <citation type="submission" date="2020-02" db="EMBL/GenBank/DDBJ databases">
        <title>Draft genome sequence of Haematococcus lacustris strain NIES-144.</title>
        <authorList>
            <person name="Morimoto D."/>
            <person name="Nakagawa S."/>
            <person name="Yoshida T."/>
            <person name="Sawayama S."/>
        </authorList>
    </citation>
    <scope>NUCLEOTIDE SEQUENCE [LARGE SCALE GENOMIC DNA]</scope>
    <source>
        <strain evidence="2 3">NIES-144</strain>
    </source>
</reference>
<evidence type="ECO:0000313" key="2">
    <source>
        <dbReference type="EMBL" id="GFH18934.1"/>
    </source>
</evidence>
<accession>A0A699ZJE6</accession>
<dbReference type="EMBL" id="BLLF01001382">
    <property type="protein sequence ID" value="GFH18934.1"/>
    <property type="molecule type" value="Genomic_DNA"/>
</dbReference>
<sequence>MGQIKGVLDAHQVPVPLNAAHPDPAVTTQPNTSTVGGGAAAGNNTHKPHKAGSPKAEVSNSLLPACLSGHPPAPIFVALSQHAAGANGHHSVVVVMAPGPVVKEGQQQLSQGLRVG</sequence>
<dbReference type="AlphaFoldDB" id="A0A699ZJE6"/>
<evidence type="ECO:0000256" key="1">
    <source>
        <dbReference type="SAM" id="MobiDB-lite"/>
    </source>
</evidence>
<organism evidence="2 3">
    <name type="scientific">Haematococcus lacustris</name>
    <name type="common">Green alga</name>
    <name type="synonym">Haematococcus pluvialis</name>
    <dbReference type="NCBI Taxonomy" id="44745"/>
    <lineage>
        <taxon>Eukaryota</taxon>
        <taxon>Viridiplantae</taxon>
        <taxon>Chlorophyta</taxon>
        <taxon>core chlorophytes</taxon>
        <taxon>Chlorophyceae</taxon>
        <taxon>CS clade</taxon>
        <taxon>Chlamydomonadales</taxon>
        <taxon>Haematococcaceae</taxon>
        <taxon>Haematococcus</taxon>
    </lineage>
</organism>
<comment type="caution">
    <text evidence="2">The sequence shown here is derived from an EMBL/GenBank/DDBJ whole genome shotgun (WGS) entry which is preliminary data.</text>
</comment>
<proteinExistence type="predicted"/>
<name>A0A699ZJE6_HAELA</name>